<name>A0A5R8KFB5_9BACT</name>
<keyword evidence="2" id="KW-1185">Reference proteome</keyword>
<gene>
    <name evidence="1" type="ORF">FEM03_10135</name>
</gene>
<protein>
    <submittedName>
        <fullName evidence="1">Uncharacterized protein</fullName>
    </submittedName>
</protein>
<accession>A0A5R8KFB5</accession>
<comment type="caution">
    <text evidence="1">The sequence shown here is derived from an EMBL/GenBank/DDBJ whole genome shotgun (WGS) entry which is preliminary data.</text>
</comment>
<dbReference type="EMBL" id="VAUV01000007">
    <property type="protein sequence ID" value="TLD70665.1"/>
    <property type="molecule type" value="Genomic_DNA"/>
</dbReference>
<dbReference type="AlphaFoldDB" id="A0A5R8KFB5"/>
<organism evidence="1 2">
    <name type="scientific">Phragmitibacter flavus</name>
    <dbReference type="NCBI Taxonomy" id="2576071"/>
    <lineage>
        <taxon>Bacteria</taxon>
        <taxon>Pseudomonadati</taxon>
        <taxon>Verrucomicrobiota</taxon>
        <taxon>Verrucomicrobiia</taxon>
        <taxon>Verrucomicrobiales</taxon>
        <taxon>Verrucomicrobiaceae</taxon>
        <taxon>Phragmitibacter</taxon>
    </lineage>
</organism>
<evidence type="ECO:0000313" key="2">
    <source>
        <dbReference type="Proteomes" id="UP000306196"/>
    </source>
</evidence>
<sequence>MSQTLKHSLSEWTDADVAAYYVAIALGLAPDPGGEWKFWGGKKWVFWSANPLGDGLYRILEMLTENGVIEKDGEESKYRWNPTYDWELYVGPTGPDVVTPSE</sequence>
<evidence type="ECO:0000313" key="1">
    <source>
        <dbReference type="EMBL" id="TLD70665.1"/>
    </source>
</evidence>
<reference evidence="1 2" key="1">
    <citation type="submission" date="2019-05" db="EMBL/GenBank/DDBJ databases">
        <title>Verrucobacter flavum gen. nov., sp. nov. a new member of the family Verrucomicrobiaceae.</title>
        <authorList>
            <person name="Szuroczki S."/>
            <person name="Abbaszade G."/>
            <person name="Szabo A."/>
            <person name="Felfoldi T."/>
            <person name="Schumann P."/>
            <person name="Boka K."/>
            <person name="Keki Z."/>
            <person name="Toumi M."/>
            <person name="Toth E."/>
        </authorList>
    </citation>
    <scope>NUCLEOTIDE SEQUENCE [LARGE SCALE GENOMIC DNA]</scope>
    <source>
        <strain evidence="1 2">MG-N-17</strain>
    </source>
</reference>
<dbReference type="Proteomes" id="UP000306196">
    <property type="component" value="Unassembled WGS sequence"/>
</dbReference>
<proteinExistence type="predicted"/>